<dbReference type="Pfam" id="PF02622">
    <property type="entry name" value="DUF179"/>
    <property type="match status" value="1"/>
</dbReference>
<accession>A0A3B0R1B1</accession>
<dbReference type="AlphaFoldDB" id="A0A3B0R1B1"/>
<dbReference type="PANTHER" id="PTHR30327:SF1">
    <property type="entry name" value="UPF0301 PROTEIN YQGE"/>
    <property type="match status" value="1"/>
</dbReference>
<dbReference type="SUPFAM" id="SSF143456">
    <property type="entry name" value="VC0467-like"/>
    <property type="match status" value="1"/>
</dbReference>
<reference evidence="1" key="1">
    <citation type="submission" date="2018-06" db="EMBL/GenBank/DDBJ databases">
        <authorList>
            <person name="Zhirakovskaya E."/>
        </authorList>
    </citation>
    <scope>NUCLEOTIDE SEQUENCE</scope>
</reference>
<dbReference type="Gene3D" id="3.40.1740.10">
    <property type="entry name" value="VC0467-like"/>
    <property type="match status" value="1"/>
</dbReference>
<proteinExistence type="predicted"/>
<dbReference type="InterPro" id="IPR003774">
    <property type="entry name" value="AlgH-like"/>
</dbReference>
<dbReference type="GO" id="GO:0005829">
    <property type="term" value="C:cytosol"/>
    <property type="evidence" value="ECO:0007669"/>
    <property type="project" value="TreeGrafter"/>
</dbReference>
<evidence type="ECO:0000313" key="1">
    <source>
        <dbReference type="EMBL" id="VAV87260.1"/>
    </source>
</evidence>
<feature type="non-terminal residue" evidence="1">
    <location>
        <position position="137"/>
    </location>
</feature>
<gene>
    <name evidence="1" type="ORF">MNBD_ALPHA08-990</name>
</gene>
<sequence length="137" mass="15264">MKWTFALFINKTKETALLKFSNKGSTCQMTKTDYLEGQILIAMPTMSDPRFARAVIYICAHSQEGAMGLVINKPAENIDFAELMSRLNIPDGADAIEFDMNDLDRVVHFGGPVEPGRGFVLHTGEYNCRENTLAITD</sequence>
<name>A0A3B0R1B1_9ZZZZ</name>
<dbReference type="EMBL" id="UOEC01000026">
    <property type="protein sequence ID" value="VAV87260.1"/>
    <property type="molecule type" value="Genomic_DNA"/>
</dbReference>
<organism evidence="1">
    <name type="scientific">hydrothermal vent metagenome</name>
    <dbReference type="NCBI Taxonomy" id="652676"/>
    <lineage>
        <taxon>unclassified sequences</taxon>
        <taxon>metagenomes</taxon>
        <taxon>ecological metagenomes</taxon>
    </lineage>
</organism>
<dbReference type="PANTHER" id="PTHR30327">
    <property type="entry name" value="UNCHARACTERIZED PROTEIN YQGE"/>
    <property type="match status" value="1"/>
</dbReference>
<protein>
    <submittedName>
        <fullName evidence="1">UPF0301 protein YqgE</fullName>
    </submittedName>
</protein>